<reference evidence="1 2" key="1">
    <citation type="submission" date="2018-07" db="EMBL/GenBank/DDBJ databases">
        <title>Comparative genomics of the Candidatus Parilichlamydiaceae reveals evidence of convergent evolution and genome reduction in the phylum Chlamydiae.</title>
        <authorList>
            <person name="Taylor-Brown A."/>
            <person name="Polkinghorne A."/>
        </authorList>
    </citation>
    <scope>NUCLEOTIDE SEQUENCE [LARGE SCALE GENOMIC DNA]</scope>
    <source>
        <strain evidence="1 2">Hat2</strain>
    </source>
</reference>
<proteinExistence type="predicted"/>
<evidence type="ECO:0000313" key="2">
    <source>
        <dbReference type="Proteomes" id="UP000253816"/>
    </source>
</evidence>
<accession>A0A369KD99</accession>
<keyword evidence="2" id="KW-1185">Reference proteome</keyword>
<sequence length="656" mass="75646">MILWATFMRKRSRADTGPSLFFRQVTVQGRAENKHVNPRVVRKLFFLMRQGKTLPFSLTRKVIGIAAKGRCPPVKRVLHHLFLSQLHRRKKGEEDPFEFVENEPVFFPEEERNPLRGLVQSSTPHLHEIWKESFSRMAPLREEVVTALKTSIQVPISAVSLFTLNWFRNYASKARAGGLNTRQLFDVIQAQLAKQFDMRTPTIVRSLARKILDRVCSHLGAVFFEEKTLSFQALDQSVQTFVVNVSSFVPIRELLWLDDLEEDVFLCAESCEIKLKHGDPVVRTFFLHITSSLLRSLKISWSVEELTHGTLCLFQALVEEEIESRLRKRSEGRFLKISKQLLQQVAESQIRPWMRRQATHVSQFLLDLSVWIKEHLSREAVQKDSSKASLVYFIEERLGRSNQSLKGRQLAYSLFVYLLQVRFWADGELSHIEKTEYGILFFLLSSHLPGDIEADWLMHIWVKEMILSLDPMMHLACAIRDFAEQSPVPDGKMSPQLCQGILYLALGYGIFHGKESFRAQLLSDTMRLTRAIRSLPFQARDPFAFGPLDGRSRVISVMHSLVEALILFFQDSHFESMRFCLEEPSLHEETSPRLTSLLSDWIGHFPGSLAWEALLSYYRLGRLLYGNEIKEDMVQLALPSQTMIQCNKNGAPFFAN</sequence>
<dbReference type="Proteomes" id="UP000253816">
    <property type="component" value="Unassembled WGS sequence"/>
</dbReference>
<dbReference type="AlphaFoldDB" id="A0A369KD99"/>
<dbReference type="EMBL" id="QQBG01000002">
    <property type="protein sequence ID" value="RDB31878.1"/>
    <property type="molecule type" value="Genomic_DNA"/>
</dbReference>
<protein>
    <submittedName>
        <fullName evidence="1">Diguanylate cyclase/phosphodiesterase</fullName>
    </submittedName>
</protein>
<comment type="caution">
    <text evidence="1">The sequence shown here is derived from an EMBL/GenBank/DDBJ whole genome shotgun (WGS) entry which is preliminary data.</text>
</comment>
<name>A0A369KD99_9BACT</name>
<organism evidence="1 2">
    <name type="scientific">Candidatus Similichlamydia laticola</name>
    <dbReference type="NCBI Taxonomy" id="2170265"/>
    <lineage>
        <taxon>Bacteria</taxon>
        <taxon>Pseudomonadati</taxon>
        <taxon>Chlamydiota</taxon>
        <taxon>Chlamydiia</taxon>
        <taxon>Parachlamydiales</taxon>
        <taxon>Candidatus Parilichlamydiaceae</taxon>
        <taxon>Candidatus Similichlamydia</taxon>
    </lineage>
</organism>
<evidence type="ECO:0000313" key="1">
    <source>
        <dbReference type="EMBL" id="RDB31878.1"/>
    </source>
</evidence>
<gene>
    <name evidence="1" type="ORF">HAT2_00008</name>
</gene>